<organism evidence="2 3">
    <name type="scientific">Methylorubrum extorquens</name>
    <name type="common">Methylobacterium dichloromethanicum</name>
    <name type="synonym">Methylobacterium extorquens</name>
    <dbReference type="NCBI Taxonomy" id="408"/>
    <lineage>
        <taxon>Bacteria</taxon>
        <taxon>Pseudomonadati</taxon>
        <taxon>Pseudomonadota</taxon>
        <taxon>Alphaproteobacteria</taxon>
        <taxon>Hyphomicrobiales</taxon>
        <taxon>Methylobacteriaceae</taxon>
        <taxon>Methylorubrum</taxon>
    </lineage>
</organism>
<evidence type="ECO:0000313" key="3">
    <source>
        <dbReference type="Proteomes" id="UP001223720"/>
    </source>
</evidence>
<evidence type="ECO:0000259" key="1">
    <source>
        <dbReference type="Pfam" id="PF09977"/>
    </source>
</evidence>
<reference evidence="2" key="1">
    <citation type="journal article" date="2022" name="Biotechnol. Bioprocess Eng.">
        <title>Pan-genome Analysis Reveals Comparative Genomic Features of Central Metabolic Pathways in Methylorubrum extorquens.</title>
        <authorList>
            <person name="Lee G.M."/>
            <person name="Scott-Nevros Z.K."/>
            <person name="Lee S.-M."/>
            <person name="Kim D."/>
        </authorList>
    </citation>
    <scope>NUCLEOTIDE SEQUENCE</scope>
    <source>
        <strain evidence="2">ATCC 55366</strain>
    </source>
</reference>
<protein>
    <recommendedName>
        <fullName evidence="1">DUF2134 domain-containing protein</fullName>
    </recommendedName>
</protein>
<accession>A0AAX3WHG8</accession>
<dbReference type="Proteomes" id="UP001223720">
    <property type="component" value="Chromosome"/>
</dbReference>
<proteinExistence type="predicted"/>
<dbReference type="EMBL" id="CP073633">
    <property type="protein sequence ID" value="WHQ70189.1"/>
    <property type="molecule type" value="Genomic_DNA"/>
</dbReference>
<sequence>MPQCSLRTFARDASGSVAIMAPFLALVSAGGMALAVDTGSAYYTQLKLQNIATAAAAGAVLAVPSEPHSVTAKALDLVALNTPSGFGTVAKSGDVRLGKWDKSTLTFTATTEDPNAVEVTTYRSTAYGNPLRVLFSDLLGRATLELQATSIAMVYGSPACTLVLDPSDSGALTVGGSSTVKANCTIHVNSTASSAAQTTGSGRVDAGRVCARGTITGGGWGATQLRQGTAQCSLQADPLAGVPEPVNPGGCSTPQNNTTTLAPGCYTGAFKLSGNVSLAPGLYYFKGAQVIVNSGTNVNGTGVRLYVDATSHFDLSGASDVTLTADTSSAQQAGILIFGSRSATTGGNVTLGGGGRLDLNGSLYTPSSTLTLSGNSTLTQERKTGVIIAKRLSTSGSSTLVLNGFPSGANAASARLRSSVVQ</sequence>
<dbReference type="InterPro" id="IPR018705">
    <property type="entry name" value="DUF2134_membrane"/>
</dbReference>
<evidence type="ECO:0000313" key="2">
    <source>
        <dbReference type="EMBL" id="WHQ70189.1"/>
    </source>
</evidence>
<dbReference type="Pfam" id="PF09977">
    <property type="entry name" value="Tad_C"/>
    <property type="match status" value="1"/>
</dbReference>
<dbReference type="AlphaFoldDB" id="A0AAX3WHG8"/>
<feature type="domain" description="DUF2134" evidence="1">
    <location>
        <begin position="56"/>
        <end position="152"/>
    </location>
</feature>
<dbReference type="RefSeq" id="WP_283535697.1">
    <property type="nucleotide sequence ID" value="NZ_CP073633.1"/>
</dbReference>
<gene>
    <name evidence="2" type="ORF">KEC54_00470</name>
</gene>
<name>A0AAX3WHG8_METEX</name>